<accession>E8QEV1</accession>
<dbReference type="Proteomes" id="UP000009059">
    <property type="component" value="Chromosome"/>
</dbReference>
<dbReference type="EMBL" id="CP002331">
    <property type="protein sequence ID" value="ADU80797.1"/>
    <property type="molecule type" value="Genomic_DNA"/>
</dbReference>
<name>E8QEV1_HELP7</name>
<proteinExistence type="predicted"/>
<dbReference type="AlphaFoldDB" id="E8QEV1"/>
<protein>
    <submittedName>
        <fullName evidence="1">Uncharacterized protein</fullName>
    </submittedName>
</protein>
<organism evidence="1 2">
    <name type="scientific">Helicobacter pylori (strain India7)</name>
    <dbReference type="NCBI Taxonomy" id="907238"/>
    <lineage>
        <taxon>Bacteria</taxon>
        <taxon>Pseudomonadati</taxon>
        <taxon>Campylobacterota</taxon>
        <taxon>Epsilonproteobacteria</taxon>
        <taxon>Campylobacterales</taxon>
        <taxon>Helicobacteraceae</taxon>
        <taxon>Helicobacter</taxon>
    </lineage>
</organism>
<dbReference type="HOGENOM" id="CLU_3389792_0_0_7"/>
<evidence type="ECO:0000313" key="2">
    <source>
        <dbReference type="Proteomes" id="UP000009059"/>
    </source>
</evidence>
<dbReference type="KEGG" id="hpn:HPIN_08075"/>
<evidence type="ECO:0000313" key="1">
    <source>
        <dbReference type="EMBL" id="ADU80797.1"/>
    </source>
</evidence>
<sequence>MGLDNSSIRFANNDNDFRNDVLLVSFTEQELQ</sequence>
<gene>
    <name evidence="1" type="ordered locus">HPIN_08075</name>
</gene>
<reference evidence="2" key="1">
    <citation type="submission" date="2010-11" db="EMBL/GenBank/DDBJ databases">
        <title>Genome sequence of Helicobacter pylori strain India7.</title>
        <authorList>
            <person name="Kersulyte D."/>
            <person name="Mukhopadhyay A."/>
            <person name="Choudhury A."/>
            <person name="Nair G.B."/>
            <person name="Berg D.E."/>
        </authorList>
    </citation>
    <scope>NUCLEOTIDE SEQUENCE [LARGE SCALE GENOMIC DNA]</scope>
    <source>
        <strain evidence="2">India7</strain>
    </source>
</reference>